<accession>A0A6I3JFL7</accession>
<evidence type="ECO:0000313" key="2">
    <source>
        <dbReference type="EMBL" id="MTB96917.1"/>
    </source>
</evidence>
<dbReference type="SUPFAM" id="SSF52091">
    <property type="entry name" value="SpoIIaa-like"/>
    <property type="match status" value="1"/>
</dbReference>
<dbReference type="Gene3D" id="3.30.750.24">
    <property type="entry name" value="STAS domain"/>
    <property type="match status" value="1"/>
</dbReference>
<sequence>MHVRPPPPTLRDVDGRTLAFRAQGAVLRVTGSVDEDIVAVLQDRLADFVATHRGQVVWVDVDEVDFLPSAGIGALVAAQGAAQRAGGLLTLVAAEGTLPARVFGLMGIDHDATAAAPPA</sequence>
<reference evidence="2 3" key="1">
    <citation type="submission" date="2019-10" db="EMBL/GenBank/DDBJ databases">
        <title>Nocardioides novel species isolated from the excrement of Marmot.</title>
        <authorList>
            <person name="Zhang G."/>
        </authorList>
    </citation>
    <scope>NUCLEOTIDE SEQUENCE [LARGE SCALE GENOMIC DNA]</scope>
    <source>
        <strain evidence="3">zg-579</strain>
    </source>
</reference>
<dbReference type="InterPro" id="IPR002645">
    <property type="entry name" value="STAS_dom"/>
</dbReference>
<proteinExistence type="predicted"/>
<dbReference type="EMBL" id="WLCI01000018">
    <property type="protein sequence ID" value="MTB96917.1"/>
    <property type="molecule type" value="Genomic_DNA"/>
</dbReference>
<gene>
    <name evidence="2" type="ORF">GGQ22_17715</name>
</gene>
<feature type="domain" description="STAS" evidence="1">
    <location>
        <begin position="26"/>
        <end position="119"/>
    </location>
</feature>
<protein>
    <submittedName>
        <fullName evidence="2">STAS domain-containing protein</fullName>
    </submittedName>
</protein>
<dbReference type="PROSITE" id="PS50801">
    <property type="entry name" value="STAS"/>
    <property type="match status" value="1"/>
</dbReference>
<evidence type="ECO:0000313" key="3">
    <source>
        <dbReference type="Proteomes" id="UP000433406"/>
    </source>
</evidence>
<comment type="caution">
    <text evidence="2">The sequence shown here is derived from an EMBL/GenBank/DDBJ whole genome shotgun (WGS) entry which is preliminary data.</text>
</comment>
<dbReference type="InterPro" id="IPR058548">
    <property type="entry name" value="MlaB-like_STAS"/>
</dbReference>
<dbReference type="InterPro" id="IPR036513">
    <property type="entry name" value="STAS_dom_sf"/>
</dbReference>
<organism evidence="2 3">
    <name type="scientific">Nocardioides marmotae</name>
    <dbReference type="NCBI Taxonomy" id="2663857"/>
    <lineage>
        <taxon>Bacteria</taxon>
        <taxon>Bacillati</taxon>
        <taxon>Actinomycetota</taxon>
        <taxon>Actinomycetes</taxon>
        <taxon>Propionibacteriales</taxon>
        <taxon>Nocardioidaceae</taxon>
        <taxon>Nocardioides</taxon>
    </lineage>
</organism>
<dbReference type="Proteomes" id="UP000433406">
    <property type="component" value="Unassembled WGS sequence"/>
</dbReference>
<dbReference type="Pfam" id="PF13466">
    <property type="entry name" value="STAS_2"/>
    <property type="match status" value="1"/>
</dbReference>
<keyword evidence="3" id="KW-1185">Reference proteome</keyword>
<name>A0A6I3JFL7_9ACTN</name>
<dbReference type="AlphaFoldDB" id="A0A6I3JFL7"/>
<evidence type="ECO:0000259" key="1">
    <source>
        <dbReference type="PROSITE" id="PS50801"/>
    </source>
</evidence>